<evidence type="ECO:0000313" key="4">
    <source>
        <dbReference type="Proteomes" id="UP001297370"/>
    </source>
</evidence>
<sequence length="461" mass="50486">MRENGSNPVKRLSKKTLFAYGCGDFASNLTNTFMGSYLSIFYTDVVGLAPAVVSMIMVIARVWDAINDPMFGAIAERTNTKKGRFRPYIFYFTPFLALAAVLTFTTMGGKGGAIYAAVTYIVYGMLYTVVNLSYGSLSTVMTTNPEDISQLTSWRMMGTNLSSVVLSALSPVIMGALSGGESFTAKSYLLTIIIYAACSIPLFYFVYANCKEVVKPVNDGQKVPLSMSLKAVVSNKPLMLVFGIQLFAMFAFFGRMGVVIYYIIYVMQKPQYISVFMALPSIMTVIGILLTKNYIVRWGKKKVTAIGYAGAGITLILMYFMDPSNLTLMIVLHALYGFFCFSFPIPMSMIPEAINYQEDRIGIRTDGLAYAATSLSTKVGNAFGPAMALMIMGAFGYVANAQQSVEAMKGINLATNLVFGICYLLALIPLFLYPLNAEKNAQIQASLDAKRNARQAGMEKE</sequence>
<reference evidence="3" key="2">
    <citation type="submission" date="2020-02" db="EMBL/GenBank/DDBJ databases">
        <authorList>
            <person name="Littmann E."/>
            <person name="Sorbara M."/>
        </authorList>
    </citation>
    <scope>NUCLEOTIDE SEQUENCE</scope>
    <source>
        <strain evidence="3">MSK.22.53</strain>
    </source>
</reference>
<name>A0AAJ1EV24_MEDGN</name>
<gene>
    <name evidence="3" type="ORF">G4958_07065</name>
    <name evidence="2" type="ORF">LIQ08_07350</name>
</gene>
<evidence type="ECO:0000313" key="2">
    <source>
        <dbReference type="EMBL" id="MCB5618978.1"/>
    </source>
</evidence>
<protein>
    <submittedName>
        <fullName evidence="2">MFS transporter</fullName>
    </submittedName>
</protein>
<feature type="transmembrane region" description="Helical" evidence="1">
    <location>
        <begin position="326"/>
        <end position="345"/>
    </location>
</feature>
<keyword evidence="1" id="KW-0472">Membrane</keyword>
<dbReference type="InterPro" id="IPR039672">
    <property type="entry name" value="MFS_2"/>
</dbReference>
<dbReference type="RefSeq" id="WP_055169413.1">
    <property type="nucleotide sequence ID" value="NZ_BAABSA010000056.1"/>
</dbReference>
<dbReference type="GO" id="GO:0005886">
    <property type="term" value="C:plasma membrane"/>
    <property type="evidence" value="ECO:0007669"/>
    <property type="project" value="TreeGrafter"/>
</dbReference>
<dbReference type="EMBL" id="JAAIRM010000009">
    <property type="protein sequence ID" value="NSI19108.1"/>
    <property type="molecule type" value="Genomic_DNA"/>
</dbReference>
<keyword evidence="1" id="KW-1133">Transmembrane helix</keyword>
<dbReference type="NCBIfam" id="TIGR00792">
    <property type="entry name" value="gph"/>
    <property type="match status" value="1"/>
</dbReference>
<dbReference type="PANTHER" id="PTHR11328">
    <property type="entry name" value="MAJOR FACILITATOR SUPERFAMILY DOMAIN-CONTAINING PROTEIN"/>
    <property type="match status" value="1"/>
</dbReference>
<feature type="transmembrane region" description="Helical" evidence="1">
    <location>
        <begin position="113"/>
        <end position="137"/>
    </location>
</feature>
<dbReference type="PANTHER" id="PTHR11328:SF24">
    <property type="entry name" value="MAJOR FACILITATOR SUPERFAMILY (MFS) PROFILE DOMAIN-CONTAINING PROTEIN"/>
    <property type="match status" value="1"/>
</dbReference>
<dbReference type="EMBL" id="JAJBOM010000007">
    <property type="protein sequence ID" value="MCB5618978.1"/>
    <property type="molecule type" value="Genomic_DNA"/>
</dbReference>
<proteinExistence type="predicted"/>
<dbReference type="AlphaFoldDB" id="A0AAJ1EV24"/>
<reference evidence="2" key="3">
    <citation type="submission" date="2021-10" db="EMBL/GenBank/DDBJ databases">
        <title>Collection of gut derived symbiotic bacterial strains cultured from healthy donors.</title>
        <authorList>
            <person name="Lin H."/>
            <person name="Littmann E."/>
            <person name="Claire K."/>
            <person name="Pamer E."/>
        </authorList>
    </citation>
    <scope>NUCLEOTIDE SEQUENCE</scope>
    <source>
        <strain evidence="2">MSK.23.18</strain>
    </source>
</reference>
<feature type="transmembrane region" description="Helical" evidence="1">
    <location>
        <begin position="158"/>
        <end position="176"/>
    </location>
</feature>
<dbReference type="InterPro" id="IPR036259">
    <property type="entry name" value="MFS_trans_sf"/>
</dbReference>
<feature type="transmembrane region" description="Helical" evidence="1">
    <location>
        <begin position="88"/>
        <end position="107"/>
    </location>
</feature>
<evidence type="ECO:0000313" key="3">
    <source>
        <dbReference type="EMBL" id="NSI19108.1"/>
    </source>
</evidence>
<evidence type="ECO:0000256" key="1">
    <source>
        <dbReference type="SAM" id="Phobius"/>
    </source>
</evidence>
<dbReference type="GO" id="GO:0015293">
    <property type="term" value="F:symporter activity"/>
    <property type="evidence" value="ECO:0007669"/>
    <property type="project" value="InterPro"/>
</dbReference>
<keyword evidence="1" id="KW-0812">Transmembrane</keyword>
<feature type="transmembrane region" description="Helical" evidence="1">
    <location>
        <begin position="303"/>
        <end position="320"/>
    </location>
</feature>
<feature type="transmembrane region" description="Helical" evidence="1">
    <location>
        <begin position="411"/>
        <end position="433"/>
    </location>
</feature>
<feature type="transmembrane region" description="Helical" evidence="1">
    <location>
        <begin position="188"/>
        <end position="207"/>
    </location>
</feature>
<feature type="transmembrane region" description="Helical" evidence="1">
    <location>
        <begin position="238"/>
        <end position="265"/>
    </location>
</feature>
<accession>A0AAJ1EV24</accession>
<feature type="transmembrane region" description="Helical" evidence="1">
    <location>
        <begin position="271"/>
        <end position="291"/>
    </location>
</feature>
<dbReference type="GO" id="GO:0008643">
    <property type="term" value="P:carbohydrate transport"/>
    <property type="evidence" value="ECO:0007669"/>
    <property type="project" value="InterPro"/>
</dbReference>
<dbReference type="Pfam" id="PF13347">
    <property type="entry name" value="MFS_2"/>
    <property type="match status" value="1"/>
</dbReference>
<comment type="caution">
    <text evidence="2">The sequence shown here is derived from an EMBL/GenBank/DDBJ whole genome shotgun (WGS) entry which is preliminary data.</text>
</comment>
<feature type="transmembrane region" description="Helical" evidence="1">
    <location>
        <begin position="382"/>
        <end position="399"/>
    </location>
</feature>
<organism evidence="2 4">
    <name type="scientific">Mediterraneibacter gnavus</name>
    <name type="common">Ruminococcus gnavus</name>
    <dbReference type="NCBI Taxonomy" id="33038"/>
    <lineage>
        <taxon>Bacteria</taxon>
        <taxon>Bacillati</taxon>
        <taxon>Bacillota</taxon>
        <taxon>Clostridia</taxon>
        <taxon>Lachnospirales</taxon>
        <taxon>Lachnospiraceae</taxon>
        <taxon>Mediterraneibacter</taxon>
    </lineage>
</organism>
<dbReference type="Proteomes" id="UP001297370">
    <property type="component" value="Unassembled WGS sequence"/>
</dbReference>
<reference evidence="3" key="1">
    <citation type="journal article" date="2020" name="Cell Host Microbe">
        <title>Functional and Genomic Variation between Human-Derived Isolates of Lachnospiraceae Reveals Inter- and Intra-Species Diversity.</title>
        <authorList>
            <person name="Sorbara M.T."/>
            <person name="Littmann E.R."/>
            <person name="Fontana E."/>
            <person name="Moody T.U."/>
            <person name="Kohout C.E."/>
            <person name="Gjonbalaj M."/>
            <person name="Eaton V."/>
            <person name="Seok R."/>
            <person name="Leiner I.M."/>
            <person name="Pamer E.G."/>
        </authorList>
    </citation>
    <scope>NUCLEOTIDE SEQUENCE</scope>
    <source>
        <strain evidence="3">MSK.22.53</strain>
    </source>
</reference>
<dbReference type="InterPro" id="IPR001927">
    <property type="entry name" value="Na/Gal_symport"/>
</dbReference>
<dbReference type="GO" id="GO:0006814">
    <property type="term" value="P:sodium ion transport"/>
    <property type="evidence" value="ECO:0007669"/>
    <property type="project" value="InterPro"/>
</dbReference>
<dbReference type="Gene3D" id="1.20.1250.20">
    <property type="entry name" value="MFS general substrate transporter like domains"/>
    <property type="match status" value="2"/>
</dbReference>
<dbReference type="CDD" id="cd17332">
    <property type="entry name" value="MFS_MelB_like"/>
    <property type="match status" value="1"/>
</dbReference>
<dbReference type="SUPFAM" id="SSF103473">
    <property type="entry name" value="MFS general substrate transporter"/>
    <property type="match status" value="1"/>
</dbReference>
<dbReference type="Proteomes" id="UP001296643">
    <property type="component" value="Unassembled WGS sequence"/>
</dbReference>
<feature type="transmembrane region" description="Helical" evidence="1">
    <location>
        <begin position="37"/>
        <end position="60"/>
    </location>
</feature>